<dbReference type="Proteomes" id="UP000019150">
    <property type="component" value="Chromosome"/>
</dbReference>
<dbReference type="Gene3D" id="1.10.530.10">
    <property type="match status" value="1"/>
</dbReference>
<accession>W5TBU1</accession>
<evidence type="ECO:0000256" key="1">
    <source>
        <dbReference type="SAM" id="MobiDB-lite"/>
    </source>
</evidence>
<dbReference type="HOGENOM" id="CLU_771248_0_0_11"/>
<dbReference type="eggNOG" id="COG0741">
    <property type="taxonomic scope" value="Bacteria"/>
</dbReference>
<dbReference type="InterPro" id="IPR041219">
    <property type="entry name" value="Phage_lysozyme2"/>
</dbReference>
<evidence type="ECO:0000259" key="2">
    <source>
        <dbReference type="Pfam" id="PF18013"/>
    </source>
</evidence>
<dbReference type="AlphaFoldDB" id="W5TBU1"/>
<gene>
    <name evidence="3" type="ORF">NONO_c20200</name>
</gene>
<dbReference type="KEGG" id="nno:NONO_c20200"/>
<evidence type="ECO:0000313" key="3">
    <source>
        <dbReference type="EMBL" id="AHH16820.1"/>
    </source>
</evidence>
<dbReference type="EMBL" id="CP006850">
    <property type="protein sequence ID" value="AHH16820.1"/>
    <property type="molecule type" value="Genomic_DNA"/>
</dbReference>
<reference evidence="3 4" key="1">
    <citation type="journal article" date="2014" name="Appl. Environ. Microbiol.">
        <title>Insights into the Microbial Degradation of Rubber and Gutta-Percha by Analysis of the Complete Genome of Nocardia nova SH22a.</title>
        <authorList>
            <person name="Luo Q."/>
            <person name="Hiessl S."/>
            <person name="Poehlein A."/>
            <person name="Daniel R."/>
            <person name="Steinbuchel A."/>
        </authorList>
    </citation>
    <scope>NUCLEOTIDE SEQUENCE [LARGE SCALE GENOMIC DNA]</scope>
    <source>
        <strain evidence="3">SH22a</strain>
    </source>
</reference>
<evidence type="ECO:0000313" key="4">
    <source>
        <dbReference type="Proteomes" id="UP000019150"/>
    </source>
</evidence>
<feature type="region of interest" description="Disordered" evidence="1">
    <location>
        <begin position="186"/>
        <end position="209"/>
    </location>
</feature>
<feature type="domain" description="Phage tail lysozyme" evidence="2">
    <location>
        <begin position="247"/>
        <end position="398"/>
    </location>
</feature>
<organism evidence="3 4">
    <name type="scientific">Nocardia nova SH22a</name>
    <dbReference type="NCBI Taxonomy" id="1415166"/>
    <lineage>
        <taxon>Bacteria</taxon>
        <taxon>Bacillati</taxon>
        <taxon>Actinomycetota</taxon>
        <taxon>Actinomycetes</taxon>
        <taxon>Mycobacteriales</taxon>
        <taxon>Nocardiaceae</taxon>
        <taxon>Nocardia</taxon>
    </lineage>
</organism>
<name>W5TBU1_9NOCA</name>
<proteinExistence type="predicted"/>
<sequence length="414" mass="43197">MSPKGTKRLGDVHELPACAPAGLKALCHAAEAVIQEQVRMLGSGTPSKAPDLQKLLSRNGISDAKDESTMVDKYKTHKTKIHDATSGIDRQDKGIAVKTAGIGDAVTKAYSAVDSSVGDLNTKIDASFKTVKTVVTQNDDGQKSTKQELPAKIVDGLFNAVWETLTTTYTSVHDVTDQVAKQALEIRKNPPGSPPSADPTAGGGIPSFPTGGASPAAYSGGGGVSPAAYSGGGSNGTAIIPTADKPTAMKMMEYLIEEHHFTPAQAAGIVANAKFESGFEVSAVGDSGSAQGLFQWRFNRLTGLRDFAKGQDGTVDEDGKPRGIGNWRTHIDYMVKELRGGSYQAADSAVTVNAASNTSVEQTKVAARNVASGFDHSYEKSAGASTDARRDYAAGLIDEYNAAQKAKAPTSMAV</sequence>
<keyword evidence="4" id="KW-1185">Reference proteome</keyword>
<dbReference type="Pfam" id="PF18013">
    <property type="entry name" value="Phage_lysozyme2"/>
    <property type="match status" value="1"/>
</dbReference>
<dbReference type="PATRIC" id="fig|1415166.3.peg.2052"/>
<dbReference type="STRING" id="1415166.NONO_c20200"/>
<protein>
    <recommendedName>
        <fullName evidence="2">Phage tail lysozyme domain-containing protein</fullName>
    </recommendedName>
</protein>